<evidence type="ECO:0000313" key="1">
    <source>
        <dbReference type="EMBL" id="NBG65702.1"/>
    </source>
</evidence>
<dbReference type="PANTHER" id="PTHR33361:SF2">
    <property type="entry name" value="DUF885 DOMAIN-CONTAINING PROTEIN"/>
    <property type="match status" value="1"/>
</dbReference>
<accession>A0A6N9NIN5</accession>
<dbReference type="AlphaFoldDB" id="A0A6N9NIN5"/>
<dbReference type="RefSeq" id="WP_160632644.1">
    <property type="nucleotide sequence ID" value="NZ_WWNE01000005.1"/>
</dbReference>
<name>A0A6N9NIN5_9FLAO</name>
<sequence length="427" mass="51270">MIKMLLHIFSIVFSIASIAQEYSFKAFEKRFIQEYENLNIPPIRIAFLETLADIPEQEQLAKQERFFRKVLEEYRNYNLNDLTESEELSLAIIKYEAEINLIRIQLSKEWDGMLPQEDVSIIQVDHGKEWYQYLLNRWVDLEVNPDSLFAFGKREVEFVKRKMENIREELDYSAEDFMQYLNDSSFFLNDVAEIQREFELTQQRMRLKFANLFPFTREMEEARIAQGTDSNLANVPAFYNEGTFYFNYFNQPFNKRQIEWIYAHEAFPGHHYQGFVNGKVNRSALLDLFWHPSFAEGWGAYVEYLDIYSTPTDEYGKYEWDLIRSVRVVLDVGINYYGWSDRQAFTYWKTHIKNQDQVARREISRMKRWPAQVITYKYGAHEMLRLLAKAKESENFQWIDFHQRLLENGDVPISILREKFEKGFIMK</sequence>
<dbReference type="InterPro" id="IPR010281">
    <property type="entry name" value="DUF885"/>
</dbReference>
<comment type="caution">
    <text evidence="1">The sequence shown here is derived from an EMBL/GenBank/DDBJ whole genome shotgun (WGS) entry which is preliminary data.</text>
</comment>
<dbReference type="Proteomes" id="UP000470771">
    <property type="component" value="Unassembled WGS sequence"/>
</dbReference>
<dbReference type="PANTHER" id="PTHR33361">
    <property type="entry name" value="GLR0591 PROTEIN"/>
    <property type="match status" value="1"/>
</dbReference>
<keyword evidence="2" id="KW-1185">Reference proteome</keyword>
<proteinExistence type="predicted"/>
<dbReference type="EMBL" id="WWNE01000005">
    <property type="protein sequence ID" value="NBG65702.1"/>
    <property type="molecule type" value="Genomic_DNA"/>
</dbReference>
<evidence type="ECO:0000313" key="2">
    <source>
        <dbReference type="Proteomes" id="UP000470771"/>
    </source>
</evidence>
<reference evidence="1 2" key="1">
    <citation type="submission" date="2019-12" db="EMBL/GenBank/DDBJ databases">
        <authorList>
            <person name="Zhao J."/>
        </authorList>
    </citation>
    <scope>NUCLEOTIDE SEQUENCE [LARGE SCALE GENOMIC DNA]</scope>
    <source>
        <strain evidence="1 2">S-15</strain>
    </source>
</reference>
<dbReference type="Pfam" id="PF05960">
    <property type="entry name" value="DUF885"/>
    <property type="match status" value="1"/>
</dbReference>
<protein>
    <submittedName>
        <fullName evidence="1">DUF885 family protein</fullName>
    </submittedName>
</protein>
<organism evidence="1 2">
    <name type="scientific">Acidiluteibacter ferrifornacis</name>
    <dbReference type="NCBI Taxonomy" id="2692424"/>
    <lineage>
        <taxon>Bacteria</taxon>
        <taxon>Pseudomonadati</taxon>
        <taxon>Bacteroidota</taxon>
        <taxon>Flavobacteriia</taxon>
        <taxon>Flavobacteriales</taxon>
        <taxon>Cryomorphaceae</taxon>
        <taxon>Acidiluteibacter</taxon>
    </lineage>
</organism>
<gene>
    <name evidence="1" type="ORF">GQN54_06205</name>
</gene>